<evidence type="ECO:0000313" key="2">
    <source>
        <dbReference type="Proteomes" id="UP000662618"/>
    </source>
</evidence>
<evidence type="ECO:0000313" key="1">
    <source>
        <dbReference type="EMBL" id="CAD7806370.1"/>
    </source>
</evidence>
<keyword evidence="2" id="KW-1185">Reference proteome</keyword>
<reference evidence="1" key="1">
    <citation type="submission" date="2020-12" db="EMBL/GenBank/DDBJ databases">
        <authorList>
            <person name="Rodrigo-Torres L."/>
            <person name="Arahal R. D."/>
            <person name="Lucena T."/>
        </authorList>
    </citation>
    <scope>NUCLEOTIDE SEQUENCE</scope>
    <source>
        <strain evidence="1">CECT 9390</strain>
    </source>
</reference>
<dbReference type="RefSeq" id="WP_162087903.1">
    <property type="nucleotide sequence ID" value="NZ_CAJIMS010000001.1"/>
</dbReference>
<dbReference type="EMBL" id="CAJIMS010000001">
    <property type="protein sequence ID" value="CAD7806370.1"/>
    <property type="molecule type" value="Genomic_DNA"/>
</dbReference>
<comment type="caution">
    <text evidence="1">The sequence shown here is derived from an EMBL/GenBank/DDBJ whole genome shotgun (WGS) entry which is preliminary data.</text>
</comment>
<proteinExistence type="predicted"/>
<protein>
    <submittedName>
        <fullName evidence="1">Uncharacterized protein</fullName>
    </submittedName>
</protein>
<dbReference type="Proteomes" id="UP000662618">
    <property type="component" value="Unassembled WGS sequence"/>
</dbReference>
<name>A0A9N8MGN1_9FLAO</name>
<gene>
    <name evidence="1" type="ORF">CHRY9390_01501</name>
</gene>
<sequence>MIKTILIATDYSLESLNILKKVLKEKNAQNEDIKYNILLVSGYDMGDSIRDLLFTTKGTVFNKIRSKEFCDAYGIIRNKYPHLVNKIVCDVFTGIFQRAFNNYLIAENIEEAYFASTLKEKNTKGKFDLTPYIKKAKGINVHEIEIDAPQFMPERGRLAEVFVEV</sequence>
<dbReference type="AlphaFoldDB" id="A0A9N8MGN1"/>
<accession>A0A9N8MGN1</accession>
<organism evidence="1 2">
    <name type="scientific">Chryseobacterium aquaeductus</name>
    <dbReference type="NCBI Taxonomy" id="2675056"/>
    <lineage>
        <taxon>Bacteria</taxon>
        <taxon>Pseudomonadati</taxon>
        <taxon>Bacteroidota</taxon>
        <taxon>Flavobacteriia</taxon>
        <taxon>Flavobacteriales</taxon>
        <taxon>Weeksellaceae</taxon>
        <taxon>Chryseobacterium group</taxon>
        <taxon>Chryseobacterium</taxon>
    </lineage>
</organism>